<evidence type="ECO:0000256" key="1">
    <source>
        <dbReference type="ARBA" id="ARBA00022898"/>
    </source>
</evidence>
<dbReference type="GeneID" id="19270057"/>
<dbReference type="HOGENOM" id="CLU_017584_1_2_1"/>
<dbReference type="PRINTS" id="PR00753">
    <property type="entry name" value="ACCSYNTHASE"/>
</dbReference>
<dbReference type="InterPro" id="IPR015422">
    <property type="entry name" value="PyrdxlP-dep_Trfase_small"/>
</dbReference>
<dbReference type="PANTHER" id="PTHR43795:SF39">
    <property type="entry name" value="AMINOTRANSFERASE CLASS I_CLASSII DOMAIN-CONTAINING PROTEIN"/>
    <property type="match status" value="1"/>
</dbReference>
<dbReference type="Pfam" id="PF00155">
    <property type="entry name" value="Aminotran_1_2"/>
    <property type="match status" value="1"/>
</dbReference>
<name>W3XAP6_PESFW</name>
<dbReference type="Gene3D" id="3.90.1150.10">
    <property type="entry name" value="Aspartate Aminotransferase, domain 1"/>
    <property type="match status" value="1"/>
</dbReference>
<dbReference type="InParanoid" id="W3XAP6"/>
<dbReference type="InterPro" id="IPR015421">
    <property type="entry name" value="PyrdxlP-dep_Trfase_major"/>
</dbReference>
<dbReference type="GO" id="GO:0006520">
    <property type="term" value="P:amino acid metabolic process"/>
    <property type="evidence" value="ECO:0007669"/>
    <property type="project" value="TreeGrafter"/>
</dbReference>
<dbReference type="CDD" id="cd00609">
    <property type="entry name" value="AAT_like"/>
    <property type="match status" value="1"/>
</dbReference>
<sequence>MSISPGEHLTYSIGPRGSLRLRDALSKYFNEHFCPSTQVAADNLYVTPGLASCIDSIAWALCDPDDGILIPRPYYNGFTVDITHRSHVQVVGVDYADISRHSSMNDLFRPEINTEALEAALSKSKTRGINIRALLISQPHNPLGRCYPPETLKAFLGFCSRHQIHLISDEIYAKSVFQNPSMADPTPFTSVMAVSNGLIDPLLLHVMYGASKDFCANGLRLGVLYTQNQGAMLTELVKSRQFAWSPHLVQDIWATMLNDKKWLDTFFTLNHELMAKNHSIATAFFQSHKIDYFESNAGVFIWVDLGRYMLPQRFRSQGHSSRLRSNMSEADLVACIESESRLAATCIECGVMISPGSIYASEEFGWYRVTFTLPEAALREGLHRMGKALEFSVQE</sequence>
<dbReference type="GO" id="GO:0008483">
    <property type="term" value="F:transaminase activity"/>
    <property type="evidence" value="ECO:0007669"/>
    <property type="project" value="TreeGrafter"/>
</dbReference>
<dbReference type="InterPro" id="IPR015424">
    <property type="entry name" value="PyrdxlP-dep_Trfase"/>
</dbReference>
<protein>
    <recommendedName>
        <fullName evidence="2">Aminotransferase class I/classII large domain-containing protein</fullName>
    </recommendedName>
</protein>
<dbReference type="STRING" id="1229662.W3XAP6"/>
<dbReference type="OrthoDB" id="7042322at2759"/>
<dbReference type="Gene3D" id="3.40.640.10">
    <property type="entry name" value="Type I PLP-dependent aspartate aminotransferase-like (Major domain)"/>
    <property type="match status" value="1"/>
</dbReference>
<dbReference type="OMA" id="TGWYRIT"/>
<dbReference type="eggNOG" id="KOG0256">
    <property type="taxonomic scope" value="Eukaryota"/>
</dbReference>
<dbReference type="InterPro" id="IPR004839">
    <property type="entry name" value="Aminotransferase_I/II_large"/>
</dbReference>
<dbReference type="GO" id="GO:0030170">
    <property type="term" value="F:pyridoxal phosphate binding"/>
    <property type="evidence" value="ECO:0007669"/>
    <property type="project" value="InterPro"/>
</dbReference>
<dbReference type="Proteomes" id="UP000030651">
    <property type="component" value="Unassembled WGS sequence"/>
</dbReference>
<dbReference type="PANTHER" id="PTHR43795">
    <property type="entry name" value="BIFUNCTIONAL ASPARTATE AMINOTRANSFERASE AND GLUTAMATE/ASPARTATE-PREPHENATE AMINOTRANSFERASE-RELATED"/>
    <property type="match status" value="1"/>
</dbReference>
<dbReference type="AlphaFoldDB" id="W3XAP6"/>
<dbReference type="EMBL" id="KI912111">
    <property type="protein sequence ID" value="ETS83168.1"/>
    <property type="molecule type" value="Genomic_DNA"/>
</dbReference>
<proteinExistence type="predicted"/>
<dbReference type="SUPFAM" id="SSF53383">
    <property type="entry name" value="PLP-dependent transferases"/>
    <property type="match status" value="1"/>
</dbReference>
<accession>W3XAP6</accession>
<feature type="domain" description="Aminotransferase class I/classII large" evidence="2">
    <location>
        <begin position="14"/>
        <end position="384"/>
    </location>
</feature>
<gene>
    <name evidence="3" type="ORF">PFICI_05044</name>
</gene>
<dbReference type="InterPro" id="IPR050478">
    <property type="entry name" value="Ethylene_sulfur-biosynth"/>
</dbReference>
<dbReference type="RefSeq" id="XP_007831816.1">
    <property type="nucleotide sequence ID" value="XM_007833625.1"/>
</dbReference>
<evidence type="ECO:0000313" key="3">
    <source>
        <dbReference type="EMBL" id="ETS83168.1"/>
    </source>
</evidence>
<organism evidence="3 4">
    <name type="scientific">Pestalotiopsis fici (strain W106-1 / CGMCC3.15140)</name>
    <dbReference type="NCBI Taxonomy" id="1229662"/>
    <lineage>
        <taxon>Eukaryota</taxon>
        <taxon>Fungi</taxon>
        <taxon>Dikarya</taxon>
        <taxon>Ascomycota</taxon>
        <taxon>Pezizomycotina</taxon>
        <taxon>Sordariomycetes</taxon>
        <taxon>Xylariomycetidae</taxon>
        <taxon>Amphisphaeriales</taxon>
        <taxon>Sporocadaceae</taxon>
        <taxon>Pestalotiopsis</taxon>
    </lineage>
</organism>
<keyword evidence="4" id="KW-1185">Reference proteome</keyword>
<dbReference type="KEGG" id="pfy:PFICI_05044"/>
<evidence type="ECO:0000313" key="4">
    <source>
        <dbReference type="Proteomes" id="UP000030651"/>
    </source>
</evidence>
<reference evidence="4" key="1">
    <citation type="journal article" date="2015" name="BMC Genomics">
        <title>Genomic and transcriptomic analysis of the endophytic fungus Pestalotiopsis fici reveals its lifestyle and high potential for synthesis of natural products.</title>
        <authorList>
            <person name="Wang X."/>
            <person name="Zhang X."/>
            <person name="Liu L."/>
            <person name="Xiang M."/>
            <person name="Wang W."/>
            <person name="Sun X."/>
            <person name="Che Y."/>
            <person name="Guo L."/>
            <person name="Liu G."/>
            <person name="Guo L."/>
            <person name="Wang C."/>
            <person name="Yin W.B."/>
            <person name="Stadler M."/>
            <person name="Zhang X."/>
            <person name="Liu X."/>
        </authorList>
    </citation>
    <scope>NUCLEOTIDE SEQUENCE [LARGE SCALE GENOMIC DNA]</scope>
    <source>
        <strain evidence="4">W106-1 / CGMCC3.15140</strain>
    </source>
</reference>
<keyword evidence="1" id="KW-0663">Pyridoxal phosphate</keyword>
<evidence type="ECO:0000259" key="2">
    <source>
        <dbReference type="Pfam" id="PF00155"/>
    </source>
</evidence>